<dbReference type="InterPro" id="IPR017441">
    <property type="entry name" value="Protein_kinase_ATP_BS"/>
</dbReference>
<protein>
    <submittedName>
        <fullName evidence="9">Protein kinase</fullName>
    </submittedName>
</protein>
<dbReference type="InterPro" id="IPR000719">
    <property type="entry name" value="Prot_kinase_dom"/>
</dbReference>
<dbReference type="Gene3D" id="3.30.200.20">
    <property type="entry name" value="Phosphorylase Kinase, domain 1"/>
    <property type="match status" value="1"/>
</dbReference>
<sequence>PRPSRSVSYQAPTADPVHFSAFCPPVVSAAPFTFSVWAFLVHQRDEMREEATADDARQLSREVLMQVRRGALVHVTLRVPDGFRLLDGATKPLHWAGDVTRVAYEVEATGGISDGQVLFTASIVLGAQVLLLRAYVFVSSTTAALDNAPAEVTAASLEKLPETYHEVAYDELELKELVGRGHFGDAFRATYRGQDVVVKTLRPSEFGDDQQQIELEFRHEAAVLAMFGHHPHIVPFVGASTDATRPLSLVTEYLPHGSLEERRGALTPAQKRRVLQGAAAGFLNIHEGQFIHRDIAARNCLVDATLNAKVCDFGMCRRVRAAWGGSYFEAGTGPLKYMAPESLTTPHAFSYQSDVYSFGVMMWETFAETAPFAGLSGPEAAARVLAGDRLALSASIPLDLQELMTRCFRDDPSQRPTMADVLAALD</sequence>
<dbReference type="PANTHER" id="PTHR24416">
    <property type="entry name" value="TYROSINE-PROTEIN KINASE RECEPTOR"/>
    <property type="match status" value="1"/>
</dbReference>
<dbReference type="InterPro" id="IPR050122">
    <property type="entry name" value="RTK"/>
</dbReference>
<feature type="domain" description="Protein kinase" evidence="8">
    <location>
        <begin position="172"/>
        <end position="426"/>
    </location>
</feature>
<keyword evidence="3 7" id="KW-0547">Nucleotide-binding</keyword>
<dbReference type="PROSITE" id="PS00107">
    <property type="entry name" value="PROTEIN_KINASE_ATP"/>
    <property type="match status" value="1"/>
</dbReference>
<keyword evidence="10" id="KW-1185">Reference proteome</keyword>
<dbReference type="AlphaFoldDB" id="A0A1V9YSP2"/>
<keyword evidence="5 7" id="KW-0067">ATP-binding</keyword>
<reference evidence="9 10" key="1">
    <citation type="journal article" date="2014" name="Genome Biol. Evol.">
        <title>The secreted proteins of Achlya hypogyna and Thraustotheca clavata identify the ancestral oomycete secretome and reveal gene acquisitions by horizontal gene transfer.</title>
        <authorList>
            <person name="Misner I."/>
            <person name="Blouin N."/>
            <person name="Leonard G."/>
            <person name="Richards T.A."/>
            <person name="Lane C.E."/>
        </authorList>
    </citation>
    <scope>NUCLEOTIDE SEQUENCE [LARGE SCALE GENOMIC DNA]</scope>
    <source>
        <strain evidence="9 10">ATCC 48635</strain>
    </source>
</reference>
<name>A0A1V9YSP2_ACHHY</name>
<gene>
    <name evidence="9" type="ORF">ACHHYP_06640</name>
</gene>
<evidence type="ECO:0000256" key="1">
    <source>
        <dbReference type="ARBA" id="ARBA00004167"/>
    </source>
</evidence>
<dbReference type="PANTHER" id="PTHR24416:SF611">
    <property type="entry name" value="TYROSINE-PROTEIN KINASE TRANSMEMBRANE RECEPTOR ROR"/>
    <property type="match status" value="1"/>
</dbReference>
<dbReference type="InterPro" id="IPR020635">
    <property type="entry name" value="Tyr_kinase_cat_dom"/>
</dbReference>
<dbReference type="InterPro" id="IPR001245">
    <property type="entry name" value="Ser-Thr/Tyr_kinase_cat_dom"/>
</dbReference>
<feature type="binding site" evidence="7">
    <location>
        <position position="199"/>
    </location>
    <ligand>
        <name>ATP</name>
        <dbReference type="ChEBI" id="CHEBI:30616"/>
    </ligand>
</feature>
<dbReference type="InterPro" id="IPR008266">
    <property type="entry name" value="Tyr_kinase_AS"/>
</dbReference>
<dbReference type="FunFam" id="3.30.200.20:FF:000180">
    <property type="entry name" value="serine/threonine-protein kinase STY46-like"/>
    <property type="match status" value="1"/>
</dbReference>
<dbReference type="SMART" id="SM00219">
    <property type="entry name" value="TyrKc"/>
    <property type="match status" value="1"/>
</dbReference>
<evidence type="ECO:0000313" key="9">
    <source>
        <dbReference type="EMBL" id="OQR88772.1"/>
    </source>
</evidence>
<evidence type="ECO:0000256" key="5">
    <source>
        <dbReference type="ARBA" id="ARBA00022840"/>
    </source>
</evidence>
<evidence type="ECO:0000256" key="7">
    <source>
        <dbReference type="PROSITE-ProRule" id="PRU10141"/>
    </source>
</evidence>
<dbReference type="SUPFAM" id="SSF56112">
    <property type="entry name" value="Protein kinase-like (PK-like)"/>
    <property type="match status" value="1"/>
</dbReference>
<dbReference type="EMBL" id="JNBR01001097">
    <property type="protein sequence ID" value="OQR88772.1"/>
    <property type="molecule type" value="Genomic_DNA"/>
</dbReference>
<evidence type="ECO:0000259" key="8">
    <source>
        <dbReference type="PROSITE" id="PS50011"/>
    </source>
</evidence>
<dbReference type="GO" id="GO:0043235">
    <property type="term" value="C:receptor complex"/>
    <property type="evidence" value="ECO:0007669"/>
    <property type="project" value="TreeGrafter"/>
</dbReference>
<dbReference type="PROSITE" id="PS50011">
    <property type="entry name" value="PROTEIN_KINASE_DOM"/>
    <property type="match status" value="1"/>
</dbReference>
<dbReference type="Pfam" id="PF07714">
    <property type="entry name" value="PK_Tyr_Ser-Thr"/>
    <property type="match status" value="1"/>
</dbReference>
<evidence type="ECO:0000313" key="10">
    <source>
        <dbReference type="Proteomes" id="UP000243579"/>
    </source>
</evidence>
<organism evidence="9 10">
    <name type="scientific">Achlya hypogyna</name>
    <name type="common">Oomycete</name>
    <name type="synonym">Protoachlya hypogyna</name>
    <dbReference type="NCBI Taxonomy" id="1202772"/>
    <lineage>
        <taxon>Eukaryota</taxon>
        <taxon>Sar</taxon>
        <taxon>Stramenopiles</taxon>
        <taxon>Oomycota</taxon>
        <taxon>Saprolegniomycetes</taxon>
        <taxon>Saprolegniales</taxon>
        <taxon>Achlyaceae</taxon>
        <taxon>Achlya</taxon>
    </lineage>
</organism>
<evidence type="ECO:0000256" key="3">
    <source>
        <dbReference type="ARBA" id="ARBA00022741"/>
    </source>
</evidence>
<evidence type="ECO:0000256" key="2">
    <source>
        <dbReference type="ARBA" id="ARBA00022679"/>
    </source>
</evidence>
<proteinExistence type="predicted"/>
<dbReference type="OrthoDB" id="60655at2759"/>
<dbReference type="STRING" id="1202772.A0A1V9YSP2"/>
<comment type="catalytic activity">
    <reaction evidence="6">
        <text>L-tyrosyl-[protein] + ATP = O-phospho-L-tyrosyl-[protein] + ADP + H(+)</text>
        <dbReference type="Rhea" id="RHEA:10596"/>
        <dbReference type="Rhea" id="RHEA-COMP:10136"/>
        <dbReference type="Rhea" id="RHEA-COMP:20101"/>
        <dbReference type="ChEBI" id="CHEBI:15378"/>
        <dbReference type="ChEBI" id="CHEBI:30616"/>
        <dbReference type="ChEBI" id="CHEBI:46858"/>
        <dbReference type="ChEBI" id="CHEBI:61978"/>
        <dbReference type="ChEBI" id="CHEBI:456216"/>
        <dbReference type="EC" id="2.7.10.1"/>
    </reaction>
</comment>
<dbReference type="PROSITE" id="PS00109">
    <property type="entry name" value="PROTEIN_KINASE_TYR"/>
    <property type="match status" value="1"/>
</dbReference>
<comment type="caution">
    <text evidence="9">The sequence shown here is derived from an EMBL/GenBank/DDBJ whole genome shotgun (WGS) entry which is preliminary data.</text>
</comment>
<dbReference type="Gene3D" id="1.10.510.10">
    <property type="entry name" value="Transferase(Phosphotransferase) domain 1"/>
    <property type="match status" value="1"/>
</dbReference>
<comment type="subcellular location">
    <subcellularLocation>
        <location evidence="1">Membrane</location>
        <topology evidence="1">Single-pass membrane protein</topology>
    </subcellularLocation>
</comment>
<evidence type="ECO:0000256" key="6">
    <source>
        <dbReference type="ARBA" id="ARBA00051243"/>
    </source>
</evidence>
<dbReference type="PRINTS" id="PR00109">
    <property type="entry name" value="TYRKINASE"/>
</dbReference>
<dbReference type="GO" id="GO:0005886">
    <property type="term" value="C:plasma membrane"/>
    <property type="evidence" value="ECO:0007669"/>
    <property type="project" value="TreeGrafter"/>
</dbReference>
<dbReference type="GO" id="GO:0004714">
    <property type="term" value="F:transmembrane receptor protein tyrosine kinase activity"/>
    <property type="evidence" value="ECO:0007669"/>
    <property type="project" value="UniProtKB-EC"/>
</dbReference>
<keyword evidence="2" id="KW-0808">Transferase</keyword>
<feature type="non-terminal residue" evidence="9">
    <location>
        <position position="1"/>
    </location>
</feature>
<dbReference type="GO" id="GO:0005524">
    <property type="term" value="F:ATP binding"/>
    <property type="evidence" value="ECO:0007669"/>
    <property type="project" value="UniProtKB-UniRule"/>
</dbReference>
<accession>A0A1V9YSP2</accession>
<dbReference type="Proteomes" id="UP000243579">
    <property type="component" value="Unassembled WGS sequence"/>
</dbReference>
<keyword evidence="4 9" id="KW-0418">Kinase</keyword>
<evidence type="ECO:0000256" key="4">
    <source>
        <dbReference type="ARBA" id="ARBA00022777"/>
    </source>
</evidence>
<dbReference type="GO" id="GO:0007169">
    <property type="term" value="P:cell surface receptor protein tyrosine kinase signaling pathway"/>
    <property type="evidence" value="ECO:0007669"/>
    <property type="project" value="TreeGrafter"/>
</dbReference>
<dbReference type="InterPro" id="IPR011009">
    <property type="entry name" value="Kinase-like_dom_sf"/>
</dbReference>